<dbReference type="Proteomes" id="UP000321337">
    <property type="component" value="Unassembled WGS sequence"/>
</dbReference>
<dbReference type="InterPro" id="IPR015946">
    <property type="entry name" value="KH_dom-like_a/b"/>
</dbReference>
<dbReference type="PANTHER" id="PTHR34352:SF1">
    <property type="entry name" value="PROTEIN YHFA"/>
    <property type="match status" value="1"/>
</dbReference>
<dbReference type="Pfam" id="PF02566">
    <property type="entry name" value="OsmC"/>
    <property type="match status" value="1"/>
</dbReference>
<dbReference type="Gene3D" id="3.30.300.20">
    <property type="match status" value="1"/>
</dbReference>
<evidence type="ECO:0000313" key="1">
    <source>
        <dbReference type="EMBL" id="GEP32058.1"/>
    </source>
</evidence>
<dbReference type="OrthoDB" id="9811389at2"/>
<keyword evidence="2" id="KW-1185">Reference proteome</keyword>
<accession>A0A512LC35</accession>
<dbReference type="AlphaFoldDB" id="A0A512LC35"/>
<dbReference type="RefSeq" id="WP_147074995.1">
    <property type="nucleotide sequence ID" value="NZ_AP021884.1"/>
</dbReference>
<evidence type="ECO:0008006" key="3">
    <source>
        <dbReference type="Google" id="ProtNLM"/>
    </source>
</evidence>
<gene>
    <name evidence="1" type="ORF">TPL01_31960</name>
</gene>
<name>A0A512LC35_9PROT</name>
<proteinExistence type="predicted"/>
<reference evidence="1 2" key="1">
    <citation type="submission" date="2019-07" db="EMBL/GenBank/DDBJ databases">
        <title>Whole genome shotgun sequence of Thiobacillus plumbophilus NBRC 107929.</title>
        <authorList>
            <person name="Hosoyama A."/>
            <person name="Uohara A."/>
            <person name="Ohji S."/>
            <person name="Ichikawa N."/>
        </authorList>
    </citation>
    <scope>NUCLEOTIDE SEQUENCE [LARGE SCALE GENOMIC DNA]</scope>
    <source>
        <strain evidence="1 2">NBRC 107929</strain>
    </source>
</reference>
<dbReference type="InterPro" id="IPR003718">
    <property type="entry name" value="OsmC/Ohr_fam"/>
</dbReference>
<dbReference type="PANTHER" id="PTHR34352">
    <property type="entry name" value="PROTEIN YHFA"/>
    <property type="match status" value="1"/>
</dbReference>
<dbReference type="InterPro" id="IPR036102">
    <property type="entry name" value="OsmC/Ohrsf"/>
</dbReference>
<protein>
    <recommendedName>
        <fullName evidence="3">Peroxiredoxin</fullName>
    </recommendedName>
</protein>
<organism evidence="1 2">
    <name type="scientific">Sulfuriferula plumbiphila</name>
    <dbReference type="NCBI Taxonomy" id="171865"/>
    <lineage>
        <taxon>Bacteria</taxon>
        <taxon>Pseudomonadati</taxon>
        <taxon>Pseudomonadota</taxon>
        <taxon>Betaproteobacteria</taxon>
        <taxon>Nitrosomonadales</taxon>
        <taxon>Sulfuricellaceae</taxon>
        <taxon>Sulfuriferula</taxon>
    </lineage>
</organism>
<sequence length="135" mass="15058">METHTASCSWAPASGYQAQTPYGEIKMFDEGGHRAVELMLLAAAACLDFYLVEYVRERKLPVTLLHVTCEGEISQHPERVSAISTKIKIDGELSDKEVKKMVSMCERACKVMNTFKHQPQLHVTVEPLSTAPAHQ</sequence>
<comment type="caution">
    <text evidence="1">The sequence shown here is derived from an EMBL/GenBank/DDBJ whole genome shotgun (WGS) entry which is preliminary data.</text>
</comment>
<evidence type="ECO:0000313" key="2">
    <source>
        <dbReference type="Proteomes" id="UP000321337"/>
    </source>
</evidence>
<dbReference type="SUPFAM" id="SSF82784">
    <property type="entry name" value="OsmC-like"/>
    <property type="match status" value="1"/>
</dbReference>
<dbReference type="EMBL" id="BKAD01000045">
    <property type="protein sequence ID" value="GEP32058.1"/>
    <property type="molecule type" value="Genomic_DNA"/>
</dbReference>